<organism evidence="1">
    <name type="scientific">Eutreptiella gymnastica</name>
    <dbReference type="NCBI Taxonomy" id="73025"/>
    <lineage>
        <taxon>Eukaryota</taxon>
        <taxon>Discoba</taxon>
        <taxon>Euglenozoa</taxon>
        <taxon>Euglenida</taxon>
        <taxon>Spirocuta</taxon>
        <taxon>Euglenophyceae</taxon>
        <taxon>Eutreptiales</taxon>
        <taxon>Eutreptiaceae</taxon>
        <taxon>Eutreptiella</taxon>
    </lineage>
</organism>
<dbReference type="EMBL" id="HBGA01067635">
    <property type="protein sequence ID" value="CAD9014185.1"/>
    <property type="molecule type" value="Transcribed_RNA"/>
</dbReference>
<protein>
    <submittedName>
        <fullName evidence="1">Uncharacterized protein</fullName>
    </submittedName>
</protein>
<dbReference type="AlphaFoldDB" id="A0A7S1IJQ5"/>
<evidence type="ECO:0000313" key="1">
    <source>
        <dbReference type="EMBL" id="CAD9014185.1"/>
    </source>
</evidence>
<accession>A0A7S1IJQ5</accession>
<sequence length="521" mass="59263">MQDATLDGRAFFAFAIKDKGDKGFRCLLRYPLDTPEQDDAEGLGRLLAGQSCDSQNEDAKDTANMATHDRDELITLCPVLFPDSKVDKDGNTLPRCKVFALAAMRKVFIVYYIELQYANTDPNRMDPFIFVLGFKNVEQCDPASPQIRQYKLLLQTFTTTCMRENFRCGFLSKELARLKKLRDMTDDWTEFNHKALLETDMAQEIKSLVDGINKPGADAIHVKVNGHISMDFPLPKVVVSPTPALTPRRSPCFASTHLRTCDPAKTTLILDETFDFAEDVAQQFQKVHMRYDFYDTISFFQVAQTIEAYFERLKKTNKRAAKSQMKTKDHLQWLMEHKVLKIIQPHYLLLYSTTASVSGVGMGGYTGGGRVLRVLRPEIATEGTPSLSGPSPSSHPSILYCTSTEGTLQPPLNLQVLPHDHTLQLQVPQRKLQVYSPTLHLHDDDHRSRAPPKTLEISEKDWQGLLGMVKDQLRVTFEYMCDHNLLDGKHTRNEIIHHGVREQLLDQILHVFNGHILTVWF</sequence>
<proteinExistence type="predicted"/>
<name>A0A7S1IJQ5_9EUGL</name>
<gene>
    <name evidence="1" type="ORF">EGYM00392_LOCUS25289</name>
</gene>
<reference evidence="1" key="1">
    <citation type="submission" date="2021-01" db="EMBL/GenBank/DDBJ databases">
        <authorList>
            <person name="Corre E."/>
            <person name="Pelletier E."/>
            <person name="Niang G."/>
            <person name="Scheremetjew M."/>
            <person name="Finn R."/>
            <person name="Kale V."/>
            <person name="Holt S."/>
            <person name="Cochrane G."/>
            <person name="Meng A."/>
            <person name="Brown T."/>
            <person name="Cohen L."/>
        </authorList>
    </citation>
    <scope>NUCLEOTIDE SEQUENCE</scope>
    <source>
        <strain evidence="1">NIES-381</strain>
    </source>
</reference>